<evidence type="ECO:0000313" key="2">
    <source>
        <dbReference type="EMBL" id="CCD49100.1"/>
    </source>
</evidence>
<feature type="signal peptide" evidence="1">
    <location>
        <begin position="1"/>
        <end position="22"/>
    </location>
</feature>
<evidence type="ECO:0000256" key="1">
    <source>
        <dbReference type="SAM" id="SignalP"/>
    </source>
</evidence>
<sequence length="189" mass="20951">MGTNSLKLLVALFITTVFIASAHTIPAIYPNADMPTKTHELAARSAALTRTYRVNSFVANTSIAYTNCCHFSPIGDGYLFYVLNLAGWGNTNQKKNHRISDDRYCAMDLWNELFDEGPNAKPMDSLCVPSYGALRDTFAIFNFPDTDPQRVISALNSVDPGTEEWECKNATLITDESLLCKPQQLNISS</sequence>
<dbReference type="HOGENOM" id="CLU_1434247_0_0_1"/>
<keyword evidence="1" id="KW-0732">Signal</keyword>
<dbReference type="EMBL" id="FQ790300">
    <property type="protein sequence ID" value="CCD49100.1"/>
    <property type="molecule type" value="Genomic_DNA"/>
</dbReference>
<dbReference type="OrthoDB" id="3462163at2759"/>
<feature type="chain" id="PRO_5003440375" evidence="1">
    <location>
        <begin position="23"/>
        <end position="189"/>
    </location>
</feature>
<dbReference type="AlphaFoldDB" id="G2Y924"/>
<gene>
    <name evidence="2" type="ORF">BofuT4_P029760.1</name>
</gene>
<accession>G2Y924</accession>
<protein>
    <submittedName>
        <fullName evidence="2">Uncharacterized protein</fullName>
    </submittedName>
</protein>
<proteinExistence type="predicted"/>
<organism evidence="2 3">
    <name type="scientific">Botryotinia fuckeliana (strain T4)</name>
    <name type="common">Noble rot fungus</name>
    <name type="synonym">Botrytis cinerea</name>
    <dbReference type="NCBI Taxonomy" id="999810"/>
    <lineage>
        <taxon>Eukaryota</taxon>
        <taxon>Fungi</taxon>
        <taxon>Dikarya</taxon>
        <taxon>Ascomycota</taxon>
        <taxon>Pezizomycotina</taxon>
        <taxon>Leotiomycetes</taxon>
        <taxon>Helotiales</taxon>
        <taxon>Sclerotiniaceae</taxon>
        <taxon>Botrytis</taxon>
    </lineage>
</organism>
<name>G2Y924_BOTF4</name>
<evidence type="ECO:0000313" key="3">
    <source>
        <dbReference type="Proteomes" id="UP000008177"/>
    </source>
</evidence>
<dbReference type="InParanoid" id="G2Y924"/>
<reference evidence="3" key="1">
    <citation type="journal article" date="2011" name="PLoS Genet.">
        <title>Genomic analysis of the necrotrophic fungal pathogens Sclerotinia sclerotiorum and Botrytis cinerea.</title>
        <authorList>
            <person name="Amselem J."/>
            <person name="Cuomo C.A."/>
            <person name="van Kan J.A."/>
            <person name="Viaud M."/>
            <person name="Benito E.P."/>
            <person name="Couloux A."/>
            <person name="Coutinho P.M."/>
            <person name="de Vries R.P."/>
            <person name="Dyer P.S."/>
            <person name="Fillinger S."/>
            <person name="Fournier E."/>
            <person name="Gout L."/>
            <person name="Hahn M."/>
            <person name="Kohn L."/>
            <person name="Lapalu N."/>
            <person name="Plummer K.M."/>
            <person name="Pradier J.M."/>
            <person name="Quevillon E."/>
            <person name="Sharon A."/>
            <person name="Simon A."/>
            <person name="ten Have A."/>
            <person name="Tudzynski B."/>
            <person name="Tudzynski P."/>
            <person name="Wincker P."/>
            <person name="Andrew M."/>
            <person name="Anthouard V."/>
            <person name="Beever R.E."/>
            <person name="Beffa R."/>
            <person name="Benoit I."/>
            <person name="Bouzid O."/>
            <person name="Brault B."/>
            <person name="Chen Z."/>
            <person name="Choquer M."/>
            <person name="Collemare J."/>
            <person name="Cotton P."/>
            <person name="Danchin E.G."/>
            <person name="Da Silva C."/>
            <person name="Gautier A."/>
            <person name="Giraud C."/>
            <person name="Giraud T."/>
            <person name="Gonzalez C."/>
            <person name="Grossetete S."/>
            <person name="Guldener U."/>
            <person name="Henrissat B."/>
            <person name="Howlett B.J."/>
            <person name="Kodira C."/>
            <person name="Kretschmer M."/>
            <person name="Lappartient A."/>
            <person name="Leroch M."/>
            <person name="Levis C."/>
            <person name="Mauceli E."/>
            <person name="Neuveglise C."/>
            <person name="Oeser B."/>
            <person name="Pearson M."/>
            <person name="Poulain J."/>
            <person name="Poussereau N."/>
            <person name="Quesneville H."/>
            <person name="Rascle C."/>
            <person name="Schumacher J."/>
            <person name="Segurens B."/>
            <person name="Sexton A."/>
            <person name="Silva E."/>
            <person name="Sirven C."/>
            <person name="Soanes D.M."/>
            <person name="Talbot N.J."/>
            <person name="Templeton M."/>
            <person name="Yandava C."/>
            <person name="Yarden O."/>
            <person name="Zeng Q."/>
            <person name="Rollins J.A."/>
            <person name="Lebrun M.H."/>
            <person name="Dickman M."/>
        </authorList>
    </citation>
    <scope>NUCLEOTIDE SEQUENCE [LARGE SCALE GENOMIC DNA]</scope>
    <source>
        <strain evidence="3">T4</strain>
    </source>
</reference>
<dbReference type="Proteomes" id="UP000008177">
    <property type="component" value="Unplaced contigs"/>
</dbReference>